<dbReference type="STRING" id="418459.H6QSK4"/>
<sequence length="63" mass="6873">MEWSKYLSHNQNQQNTNAFPIAQPPGKLAALNMAEKVPSGSKSLAQANSHKYDEQNAASTART</sequence>
<gene>
    <name evidence="2" type="ORF">PGTG_21847</name>
</gene>
<organism evidence="2 3">
    <name type="scientific">Puccinia graminis f. sp. tritici (strain CRL 75-36-700-3 / race SCCL)</name>
    <name type="common">Black stem rust fungus</name>
    <dbReference type="NCBI Taxonomy" id="418459"/>
    <lineage>
        <taxon>Eukaryota</taxon>
        <taxon>Fungi</taxon>
        <taxon>Dikarya</taxon>
        <taxon>Basidiomycota</taxon>
        <taxon>Pucciniomycotina</taxon>
        <taxon>Pucciniomycetes</taxon>
        <taxon>Pucciniales</taxon>
        <taxon>Pucciniaceae</taxon>
        <taxon>Puccinia</taxon>
    </lineage>
</organism>
<dbReference type="RefSeq" id="XP_003889514.1">
    <property type="nucleotide sequence ID" value="XM_003889465.1"/>
</dbReference>
<name>H6QSK4_PUCGT</name>
<dbReference type="VEuPathDB" id="FungiDB:PGTG_21847"/>
<protein>
    <submittedName>
        <fullName evidence="2">Uncharacterized protein</fullName>
    </submittedName>
</protein>
<reference evidence="3" key="1">
    <citation type="journal article" date="2011" name="Proc. Natl. Acad. Sci. U.S.A.">
        <title>Obligate biotrophy features unraveled by the genomic analysis of rust fungi.</title>
        <authorList>
            <person name="Duplessis S."/>
            <person name="Cuomo C.A."/>
            <person name="Lin Y.-C."/>
            <person name="Aerts A."/>
            <person name="Tisserant E."/>
            <person name="Veneault-Fourrey C."/>
            <person name="Joly D.L."/>
            <person name="Hacquard S."/>
            <person name="Amselem J."/>
            <person name="Cantarel B.L."/>
            <person name="Chiu R."/>
            <person name="Coutinho P.M."/>
            <person name="Feau N."/>
            <person name="Field M."/>
            <person name="Frey P."/>
            <person name="Gelhaye E."/>
            <person name="Goldberg J."/>
            <person name="Grabherr M.G."/>
            <person name="Kodira C.D."/>
            <person name="Kohler A."/>
            <person name="Kuees U."/>
            <person name="Lindquist E.A."/>
            <person name="Lucas S.M."/>
            <person name="Mago R."/>
            <person name="Mauceli E."/>
            <person name="Morin E."/>
            <person name="Murat C."/>
            <person name="Pangilinan J.L."/>
            <person name="Park R."/>
            <person name="Pearson M."/>
            <person name="Quesneville H."/>
            <person name="Rouhier N."/>
            <person name="Sakthikumar S."/>
            <person name="Salamov A.A."/>
            <person name="Schmutz J."/>
            <person name="Selles B."/>
            <person name="Shapiro H."/>
            <person name="Tanguay P."/>
            <person name="Tuskan G.A."/>
            <person name="Henrissat B."/>
            <person name="Van de Peer Y."/>
            <person name="Rouze P."/>
            <person name="Ellis J.G."/>
            <person name="Dodds P.N."/>
            <person name="Schein J.E."/>
            <person name="Zhong S."/>
            <person name="Hamelin R.C."/>
            <person name="Grigoriev I.V."/>
            <person name="Szabo L.J."/>
            <person name="Martin F."/>
        </authorList>
    </citation>
    <scope>NUCLEOTIDE SEQUENCE [LARGE SCALE GENOMIC DNA]</scope>
    <source>
        <strain evidence="3">CRL 75-36-700-3 / race SCCL</strain>
    </source>
</reference>
<dbReference type="GeneID" id="13541882"/>
<feature type="region of interest" description="Disordered" evidence="1">
    <location>
        <begin position="1"/>
        <end position="24"/>
    </location>
</feature>
<accession>H6QSK4</accession>
<dbReference type="KEGG" id="pgr:PGTG_21847"/>
<feature type="region of interest" description="Disordered" evidence="1">
    <location>
        <begin position="38"/>
        <end position="63"/>
    </location>
</feature>
<dbReference type="InParanoid" id="H6QSK4"/>
<dbReference type="AlphaFoldDB" id="H6QSK4"/>
<keyword evidence="3" id="KW-1185">Reference proteome</keyword>
<dbReference type="OrthoDB" id="10371425at2759"/>
<evidence type="ECO:0000313" key="3">
    <source>
        <dbReference type="Proteomes" id="UP000008783"/>
    </source>
</evidence>
<dbReference type="Proteomes" id="UP000008783">
    <property type="component" value="Unassembled WGS sequence"/>
</dbReference>
<dbReference type="HOGENOM" id="CLU_2886856_0_0_1"/>
<dbReference type="EMBL" id="DS178295">
    <property type="protein sequence ID" value="EHS63755.1"/>
    <property type="molecule type" value="Genomic_DNA"/>
</dbReference>
<evidence type="ECO:0000256" key="1">
    <source>
        <dbReference type="SAM" id="MobiDB-lite"/>
    </source>
</evidence>
<evidence type="ECO:0000313" key="2">
    <source>
        <dbReference type="EMBL" id="EHS63755.1"/>
    </source>
</evidence>
<proteinExistence type="predicted"/>
<feature type="compositionally biased region" description="Polar residues" evidence="1">
    <location>
        <begin position="40"/>
        <end position="49"/>
    </location>
</feature>
<feature type="compositionally biased region" description="Polar residues" evidence="1">
    <location>
        <begin position="7"/>
        <end position="18"/>
    </location>
</feature>